<feature type="transmembrane region" description="Helical" evidence="1">
    <location>
        <begin position="193"/>
        <end position="214"/>
    </location>
</feature>
<evidence type="ECO:0000313" key="3">
    <source>
        <dbReference type="EMBL" id="NGO66004.1"/>
    </source>
</evidence>
<comment type="caution">
    <text evidence="3">The sequence shown here is derived from an EMBL/GenBank/DDBJ whole genome shotgun (WGS) entry which is preliminary data.</text>
</comment>
<evidence type="ECO:0000313" key="4">
    <source>
        <dbReference type="Proteomes" id="UP000477849"/>
    </source>
</evidence>
<feature type="transmembrane region" description="Helical" evidence="1">
    <location>
        <begin position="114"/>
        <end position="132"/>
    </location>
</feature>
<gene>
    <name evidence="3" type="ORF">G6N76_20290</name>
</gene>
<feature type="transmembrane region" description="Helical" evidence="1">
    <location>
        <begin position="90"/>
        <end position="108"/>
    </location>
</feature>
<keyword evidence="4" id="KW-1185">Reference proteome</keyword>
<evidence type="ECO:0000259" key="2">
    <source>
        <dbReference type="Pfam" id="PF00892"/>
    </source>
</evidence>
<protein>
    <submittedName>
        <fullName evidence="3">DMT family transporter</fullName>
    </submittedName>
</protein>
<dbReference type="PANTHER" id="PTHR22911:SF103">
    <property type="entry name" value="BLR2811 PROTEIN"/>
    <property type="match status" value="1"/>
</dbReference>
<feature type="transmembrane region" description="Helical" evidence="1">
    <location>
        <begin position="50"/>
        <end position="69"/>
    </location>
</feature>
<accession>A0A6M1RW67</accession>
<sequence length="299" mass="32059">MTTEQISTTPPSEQAKTSETRRGIFIMLCAVMLIALIDPAAKYAARDLPVLQVVWGRYAFAALTAVVLFRPPRNPARWGIVRLPLQLVRASLLLSATAFNFLALRSLGLVENQAIVMLSPVVITAVSILLFGERAGLTTILGLLAGLAGALMVIRPGGDMFKLGSLFAIEHVLSYAFYVLLSRHLLKTDTALSLNLLAVFLPAVILSLLVPWVWVWPASFSSWFALASVGFVGGTGHFLLVLAHRHAPASTLAPFTYTQLCWALAGGFIVFQEVPSIGTALGALAIVGAGILILVTSRR</sequence>
<feature type="transmembrane region" description="Helical" evidence="1">
    <location>
        <begin position="24"/>
        <end position="44"/>
    </location>
</feature>
<dbReference type="AlphaFoldDB" id="A0A6M1RW67"/>
<dbReference type="Proteomes" id="UP000477849">
    <property type="component" value="Unassembled WGS sequence"/>
</dbReference>
<dbReference type="Pfam" id="PF00892">
    <property type="entry name" value="EamA"/>
    <property type="match status" value="2"/>
</dbReference>
<keyword evidence="1" id="KW-0472">Membrane</keyword>
<feature type="transmembrane region" description="Helical" evidence="1">
    <location>
        <begin position="160"/>
        <end position="181"/>
    </location>
</feature>
<dbReference type="GO" id="GO:0016020">
    <property type="term" value="C:membrane"/>
    <property type="evidence" value="ECO:0007669"/>
    <property type="project" value="InterPro"/>
</dbReference>
<reference evidence="3 4" key="1">
    <citation type="submission" date="2020-02" db="EMBL/GenBank/DDBJ databases">
        <title>Genome sequence of the type strain CCBAU10050 of Rhizobium daejeonense.</title>
        <authorList>
            <person name="Gao J."/>
            <person name="Sun J."/>
        </authorList>
    </citation>
    <scope>NUCLEOTIDE SEQUENCE [LARGE SCALE GENOMIC DNA]</scope>
    <source>
        <strain evidence="3 4">CCBAU10050</strain>
    </source>
</reference>
<feature type="transmembrane region" description="Helical" evidence="1">
    <location>
        <begin position="137"/>
        <end position="154"/>
    </location>
</feature>
<keyword evidence="1" id="KW-0812">Transmembrane</keyword>
<feature type="domain" description="EamA" evidence="2">
    <location>
        <begin position="163"/>
        <end position="294"/>
    </location>
</feature>
<evidence type="ECO:0000256" key="1">
    <source>
        <dbReference type="SAM" id="Phobius"/>
    </source>
</evidence>
<keyword evidence="1" id="KW-1133">Transmembrane helix</keyword>
<dbReference type="InterPro" id="IPR037185">
    <property type="entry name" value="EmrE-like"/>
</dbReference>
<dbReference type="EMBL" id="JAAKZH010000008">
    <property type="protein sequence ID" value="NGO66004.1"/>
    <property type="molecule type" value="Genomic_DNA"/>
</dbReference>
<name>A0A6M1RW67_9HYPH</name>
<feature type="transmembrane region" description="Helical" evidence="1">
    <location>
        <begin position="220"/>
        <end position="240"/>
    </location>
</feature>
<dbReference type="PANTHER" id="PTHR22911">
    <property type="entry name" value="ACYL-MALONYL CONDENSING ENZYME-RELATED"/>
    <property type="match status" value="1"/>
</dbReference>
<feature type="transmembrane region" description="Helical" evidence="1">
    <location>
        <begin position="277"/>
        <end position="295"/>
    </location>
</feature>
<organism evidence="3 4">
    <name type="scientific">Rhizobium daejeonense</name>
    <dbReference type="NCBI Taxonomy" id="240521"/>
    <lineage>
        <taxon>Bacteria</taxon>
        <taxon>Pseudomonadati</taxon>
        <taxon>Pseudomonadota</taxon>
        <taxon>Alphaproteobacteria</taxon>
        <taxon>Hyphomicrobiales</taxon>
        <taxon>Rhizobiaceae</taxon>
        <taxon>Rhizobium/Agrobacterium group</taxon>
        <taxon>Rhizobium</taxon>
    </lineage>
</organism>
<feature type="transmembrane region" description="Helical" evidence="1">
    <location>
        <begin position="252"/>
        <end position="271"/>
    </location>
</feature>
<feature type="domain" description="EamA" evidence="2">
    <location>
        <begin position="22"/>
        <end position="154"/>
    </location>
</feature>
<proteinExistence type="predicted"/>
<dbReference type="RefSeq" id="WP_163897110.1">
    <property type="nucleotide sequence ID" value="NZ_CP048424.1"/>
</dbReference>
<dbReference type="InterPro" id="IPR000620">
    <property type="entry name" value="EamA_dom"/>
</dbReference>
<dbReference type="SUPFAM" id="SSF103481">
    <property type="entry name" value="Multidrug resistance efflux transporter EmrE"/>
    <property type="match status" value="2"/>
</dbReference>